<feature type="domain" description="Transposase InsH N-terminal" evidence="1">
    <location>
        <begin position="9"/>
        <end position="38"/>
    </location>
</feature>
<organism evidence="2 3">
    <name type="scientific">Viridibacillus soli</name>
    <dbReference type="NCBI Taxonomy" id="2798301"/>
    <lineage>
        <taxon>Bacteria</taxon>
        <taxon>Bacillati</taxon>
        <taxon>Bacillota</taxon>
        <taxon>Bacilli</taxon>
        <taxon>Bacillales</taxon>
        <taxon>Caryophanaceae</taxon>
        <taxon>Viridibacillus</taxon>
    </lineage>
</organism>
<sequence>MKNEVDHLSIIQYTFGILSMCKTIEEIETNMVYRWFLG</sequence>
<reference evidence="2 3" key="1">
    <citation type="submission" date="2020-12" db="EMBL/GenBank/DDBJ databases">
        <title>YIM B01967 draft genome.</title>
        <authorList>
            <person name="Yan X."/>
        </authorList>
    </citation>
    <scope>NUCLEOTIDE SEQUENCE [LARGE SCALE GENOMIC DNA]</scope>
    <source>
        <strain evidence="2 3">YIM B01967</strain>
    </source>
</reference>
<evidence type="ECO:0000313" key="2">
    <source>
        <dbReference type="EMBL" id="MBK3493553.1"/>
    </source>
</evidence>
<gene>
    <name evidence="2" type="ORF">JFL43_01450</name>
</gene>
<comment type="caution">
    <text evidence="2">The sequence shown here is derived from an EMBL/GenBank/DDBJ whole genome shotgun (WGS) entry which is preliminary data.</text>
</comment>
<evidence type="ECO:0000259" key="1">
    <source>
        <dbReference type="Pfam" id="PF05598"/>
    </source>
</evidence>
<dbReference type="Proteomes" id="UP000618943">
    <property type="component" value="Unassembled WGS sequence"/>
</dbReference>
<dbReference type="EMBL" id="JAEOAH010000001">
    <property type="protein sequence ID" value="MBK3493553.1"/>
    <property type="molecule type" value="Genomic_DNA"/>
</dbReference>
<name>A0ABS1H2B6_9BACL</name>
<evidence type="ECO:0000313" key="3">
    <source>
        <dbReference type="Proteomes" id="UP000618943"/>
    </source>
</evidence>
<protein>
    <submittedName>
        <fullName evidence="2">Transposase</fullName>
    </submittedName>
</protein>
<keyword evidence="3" id="KW-1185">Reference proteome</keyword>
<dbReference type="Pfam" id="PF05598">
    <property type="entry name" value="DUF772"/>
    <property type="match status" value="1"/>
</dbReference>
<dbReference type="InterPro" id="IPR008490">
    <property type="entry name" value="Transposase_InsH_N"/>
</dbReference>
<accession>A0ABS1H2B6</accession>
<proteinExistence type="predicted"/>